<accession>A0ABN8MEN5</accession>
<dbReference type="Gene3D" id="3.40.50.300">
    <property type="entry name" value="P-loop containing nucleotide triphosphate hydrolases"/>
    <property type="match status" value="1"/>
</dbReference>
<dbReference type="Proteomes" id="UP001159427">
    <property type="component" value="Unassembled WGS sequence"/>
</dbReference>
<feature type="region of interest" description="Disordered" evidence="1">
    <location>
        <begin position="1"/>
        <end position="35"/>
    </location>
</feature>
<feature type="region of interest" description="Disordered" evidence="1">
    <location>
        <begin position="1197"/>
        <end position="1220"/>
    </location>
</feature>
<dbReference type="SUPFAM" id="SSF160443">
    <property type="entry name" value="SMR domain-like"/>
    <property type="match status" value="1"/>
</dbReference>
<feature type="region of interest" description="Disordered" evidence="1">
    <location>
        <begin position="103"/>
        <end position="158"/>
    </location>
</feature>
<dbReference type="Gene3D" id="1.10.8.10">
    <property type="entry name" value="DNA helicase RuvA subunit, C-terminal domain"/>
    <property type="match status" value="2"/>
</dbReference>
<dbReference type="SMART" id="SM00463">
    <property type="entry name" value="SMR"/>
    <property type="match status" value="1"/>
</dbReference>
<dbReference type="PANTHER" id="PTHR46535">
    <property type="entry name" value="NEDD4-BINDING PROTEIN 2"/>
    <property type="match status" value="1"/>
</dbReference>
<feature type="compositionally biased region" description="Low complexity" evidence="1">
    <location>
        <begin position="141"/>
        <end position="152"/>
    </location>
</feature>
<dbReference type="PROSITE" id="PS51140">
    <property type="entry name" value="CUE"/>
    <property type="match status" value="1"/>
</dbReference>
<dbReference type="PANTHER" id="PTHR46535:SF1">
    <property type="entry name" value="NEDD4-BINDING PROTEIN 2"/>
    <property type="match status" value="1"/>
</dbReference>
<dbReference type="PROSITE" id="PS50828">
    <property type="entry name" value="SMR"/>
    <property type="match status" value="1"/>
</dbReference>
<dbReference type="InterPro" id="IPR002625">
    <property type="entry name" value="Smr_dom"/>
</dbReference>
<keyword evidence="5" id="KW-1185">Reference proteome</keyword>
<dbReference type="SMART" id="SM01162">
    <property type="entry name" value="DUF1771"/>
    <property type="match status" value="1"/>
</dbReference>
<feature type="region of interest" description="Disordered" evidence="1">
    <location>
        <begin position="665"/>
        <end position="778"/>
    </location>
</feature>
<evidence type="ECO:0000313" key="4">
    <source>
        <dbReference type="EMBL" id="CAH3025585.1"/>
    </source>
</evidence>
<comment type="caution">
    <text evidence="4">The sequence shown here is derived from an EMBL/GenBank/DDBJ whole genome shotgun (WGS) entry which is preliminary data.</text>
</comment>
<protein>
    <recommendedName>
        <fullName evidence="6">NEDD4-binding protein 2</fullName>
    </recommendedName>
</protein>
<dbReference type="InterPro" id="IPR013899">
    <property type="entry name" value="DUF1771"/>
</dbReference>
<dbReference type="InterPro" id="IPR027417">
    <property type="entry name" value="P-loop_NTPase"/>
</dbReference>
<evidence type="ECO:0008006" key="6">
    <source>
        <dbReference type="Google" id="ProtNLM"/>
    </source>
</evidence>
<dbReference type="EMBL" id="CALNXI010000360">
    <property type="protein sequence ID" value="CAH3025585.1"/>
    <property type="molecule type" value="Genomic_DNA"/>
</dbReference>
<sequence>MPRRKNQGGNVNSVDADSAQNVARNQSAELPSRDTTLRELQSMFAGSVDPEVVQLVLSESNYNANDAIEKLFVLGGTEQDLKEEKCASEKKTDHELRPFSKTFGTHGETHAQKTVPSSTLPLSPVPCERNQAQTHPESFPGTASSTTLSSGLPDFPDSISQQYKALKSQEKVSLNFDSTPHEKPSAHSTNTRPPLIQQVICSSESLGINNAGEESKPTGTLEPFLKQNMSQRATTDKCKSTSLDNAEQQRLDWEPSTKKMYSGDFLTHTDMFQDKRQKPCKERTSNICHPQNVQSMPSAKTQSVGLSNNSFNSPKTLPSYGANKPHFRPVSNSTQQLPNHGTFNSLPVTKESMFHPPAIQRQVQPFVTPLGFGQVIQGNTSQPRFGLMPVTSSQWQQGPQRALVRGQVLLQYPQGNCPAYQPPFFLGRGGQLSAATRSPKQASTSVQMPFSPVIHQRLLILIRGLPGSGKSTLALKLKGAHGVVLSTDDFFYRNQRYEFDAMLLSEAHEWNQKRAKSAIEKLTSPVIIDNTNTQAWEMKPYVSMALKHGYFVKFIEPDTSWKRNVKELARRNQHGVTIETITRMKERFEQGLTVEKIMNCEGKPDPHRTENNYKTLKETGAKKQNFSLRAPPTLQKEGSLGLGKSDRNTFDYTTSAENTALTKVVHSSKSVDHRENEKNNALEGNEIDFLGVREGSKKSVENLNNSENSSEDEEDISASKNPPYGDSKDVPDAGISPKPQRRVPRVRERRSPNVEQRSDTDNVMKSDICTRENSDDVGGEEMQAFDSLLPQRPPRVRERISPSDHDLVTIRAPEDLSCRGSDDRLQLNSIANAVSDPEKGSASLELSKDSLSATDRPIFLPPFFKGDNEDDSEEVALASENSKSSMPFVDFAFPSDSSPELYSAFLSNASSLNSGKSNRVTDKRLGEDFEVKGSSEEQATCNLPPSDKSTSLARMCYVDKDAMEGANIGFKHREPTEKKSVAFPPPLSTILASASKSKQKKLSASSTSQKQSVEDAENYSEETDVKQLKEPTVYRPERVCSDNVTQENRYQPTKDMLSDVHNLRHEAEDASPGYSANDFSTGVEFLKTCFPDIESDVISALLTDTSGDVMKVVNELLADESDLVSFPVGETDLSTQQSQDSQIVASQNLPLKSLNGSLKSVKPIDESHVAGDHTHEVRSQSSAVREVSDIPREISAQVDQTNQPRSMESSPLAKTQSSSRSTFQLTLEPAIALHLVELFGPFTGVNFQEDLSLEDLIIDVDNTLAKQLYKRWEKSIQKRKGIPVDKKVKSPRANKKPADSSSRFLNEIQSSSDSHRPPQQLRTELQSGNLREIMDEQLALELSRTANVADVNGQDIAINLKRRKLFEMFPGVDPTALEEVFQANQFELGPSVEVVKASCNLSGEGIPNTVVAPGLRNKEKAKRKEPEEDWSWLYSDDSSRSETESGPFQTLETPSYRDYRAEAFQHYKQRDECFKKAALAFSKKQGQLAQVYAQQGHMHTEKMKEANARAAALILEQTNKYSDENTIDLHGLHVTEAVEALENMLSERKEKGCKAISVITGRGNNSRGGKARIKPAILEYLKKNNYK</sequence>
<dbReference type="SMART" id="SM00546">
    <property type="entry name" value="CUE"/>
    <property type="match status" value="3"/>
</dbReference>
<evidence type="ECO:0000256" key="1">
    <source>
        <dbReference type="SAM" id="MobiDB-lite"/>
    </source>
</evidence>
<feature type="domain" description="CUE" evidence="3">
    <location>
        <begin position="32"/>
        <end position="76"/>
    </location>
</feature>
<feature type="compositionally biased region" description="Polar residues" evidence="1">
    <location>
        <begin position="7"/>
        <end position="29"/>
    </location>
</feature>
<dbReference type="InterPro" id="IPR003892">
    <property type="entry name" value="CUE"/>
</dbReference>
<dbReference type="InterPro" id="IPR052772">
    <property type="entry name" value="Endo/PolyKinase_Domain-Protein"/>
</dbReference>
<dbReference type="Pfam" id="PF01713">
    <property type="entry name" value="Smr"/>
    <property type="match status" value="1"/>
</dbReference>
<feature type="compositionally biased region" description="Low complexity" evidence="1">
    <location>
        <begin position="994"/>
        <end position="1011"/>
    </location>
</feature>
<dbReference type="CDD" id="cd14279">
    <property type="entry name" value="CUE"/>
    <property type="match status" value="1"/>
</dbReference>
<feature type="compositionally biased region" description="Low complexity" evidence="1">
    <location>
        <begin position="114"/>
        <end position="126"/>
    </location>
</feature>
<feature type="compositionally biased region" description="Basic and acidic residues" evidence="1">
    <location>
        <begin position="745"/>
        <end position="774"/>
    </location>
</feature>
<dbReference type="Pfam" id="PF13671">
    <property type="entry name" value="AAA_33"/>
    <property type="match status" value="1"/>
</dbReference>
<reference evidence="4 5" key="1">
    <citation type="submission" date="2022-05" db="EMBL/GenBank/DDBJ databases">
        <authorList>
            <consortium name="Genoscope - CEA"/>
            <person name="William W."/>
        </authorList>
    </citation>
    <scope>NUCLEOTIDE SEQUENCE [LARGE SCALE GENOMIC DNA]</scope>
</reference>
<dbReference type="SUPFAM" id="SSF52540">
    <property type="entry name" value="P-loop containing nucleoside triphosphate hydrolases"/>
    <property type="match status" value="1"/>
</dbReference>
<feature type="compositionally biased region" description="Polar residues" evidence="1">
    <location>
        <begin position="1299"/>
        <end position="1312"/>
    </location>
</feature>
<name>A0ABN8MEN5_9CNID</name>
<dbReference type="InterPro" id="IPR036063">
    <property type="entry name" value="Smr_dom_sf"/>
</dbReference>
<dbReference type="Gene3D" id="3.30.1370.110">
    <property type="match status" value="1"/>
</dbReference>
<feature type="compositionally biased region" description="Basic and acidic residues" evidence="1">
    <location>
        <begin position="669"/>
        <end position="680"/>
    </location>
</feature>
<feature type="domain" description="Smr" evidence="2">
    <location>
        <begin position="1527"/>
        <end position="1587"/>
    </location>
</feature>
<feature type="region of interest" description="Disordered" evidence="1">
    <location>
        <begin position="1283"/>
        <end position="1321"/>
    </location>
</feature>
<organism evidence="4 5">
    <name type="scientific">Porites evermanni</name>
    <dbReference type="NCBI Taxonomy" id="104178"/>
    <lineage>
        <taxon>Eukaryota</taxon>
        <taxon>Metazoa</taxon>
        <taxon>Cnidaria</taxon>
        <taxon>Anthozoa</taxon>
        <taxon>Hexacorallia</taxon>
        <taxon>Scleractinia</taxon>
        <taxon>Fungiina</taxon>
        <taxon>Poritidae</taxon>
        <taxon>Porites</taxon>
    </lineage>
</organism>
<dbReference type="Pfam" id="PF08590">
    <property type="entry name" value="DUF1771"/>
    <property type="match status" value="1"/>
</dbReference>
<gene>
    <name evidence="4" type="ORF">PEVE_00026565</name>
</gene>
<evidence type="ECO:0000313" key="5">
    <source>
        <dbReference type="Proteomes" id="UP001159427"/>
    </source>
</evidence>
<feature type="region of interest" description="Disordered" evidence="1">
    <location>
        <begin position="994"/>
        <end position="1027"/>
    </location>
</feature>
<evidence type="ECO:0000259" key="2">
    <source>
        <dbReference type="PROSITE" id="PS50828"/>
    </source>
</evidence>
<evidence type="ECO:0000259" key="3">
    <source>
        <dbReference type="PROSITE" id="PS51140"/>
    </source>
</evidence>
<proteinExistence type="predicted"/>